<gene>
    <name evidence="2" type="ORF">GFC01_07090</name>
</gene>
<dbReference type="OrthoDB" id="9974045at2"/>
<proteinExistence type="predicted"/>
<evidence type="ECO:0000256" key="1">
    <source>
        <dbReference type="SAM" id="MobiDB-lite"/>
    </source>
</evidence>
<feature type="compositionally biased region" description="Basic and acidic residues" evidence="1">
    <location>
        <begin position="1"/>
        <end position="13"/>
    </location>
</feature>
<evidence type="ECO:0000313" key="3">
    <source>
        <dbReference type="Proteomes" id="UP000441717"/>
    </source>
</evidence>
<comment type="caution">
    <text evidence="2">The sequence shown here is derived from an EMBL/GenBank/DDBJ whole genome shotgun (WGS) entry which is preliminary data.</text>
</comment>
<feature type="region of interest" description="Disordered" evidence="1">
    <location>
        <begin position="1"/>
        <end position="25"/>
    </location>
</feature>
<name>A0A6N7IPR8_9FIRM</name>
<reference evidence="2 3" key="1">
    <citation type="submission" date="2019-10" db="EMBL/GenBank/DDBJ databases">
        <title>Comparative genomics of sulfur disproportionating microorganisms.</title>
        <authorList>
            <person name="Ward L.M."/>
            <person name="Bertran E."/>
            <person name="Johnston D."/>
        </authorList>
    </citation>
    <scope>NUCLEOTIDE SEQUENCE [LARGE SCALE GENOMIC DNA]</scope>
    <source>
        <strain evidence="2 3">DSM 14055</strain>
    </source>
</reference>
<dbReference type="Proteomes" id="UP000441717">
    <property type="component" value="Unassembled WGS sequence"/>
</dbReference>
<sequence length="64" mass="7541">MPGTDRNDREIQRNSRGLTQQQQFARPIIQVEVSTGRIVVDGIRDFWNREVVKTLDRSTERQWG</sequence>
<organism evidence="2 3">
    <name type="scientific">Desulfofundulus thermobenzoicus</name>
    <dbReference type="NCBI Taxonomy" id="29376"/>
    <lineage>
        <taxon>Bacteria</taxon>
        <taxon>Bacillati</taxon>
        <taxon>Bacillota</taxon>
        <taxon>Clostridia</taxon>
        <taxon>Eubacteriales</taxon>
        <taxon>Peptococcaceae</taxon>
        <taxon>Desulfofundulus</taxon>
    </lineage>
</organism>
<dbReference type="AlphaFoldDB" id="A0A6N7IPR8"/>
<evidence type="ECO:0000313" key="2">
    <source>
        <dbReference type="EMBL" id="MQL52036.1"/>
    </source>
</evidence>
<dbReference type="EMBL" id="WHYR01000015">
    <property type="protein sequence ID" value="MQL52036.1"/>
    <property type="molecule type" value="Genomic_DNA"/>
</dbReference>
<keyword evidence="3" id="KW-1185">Reference proteome</keyword>
<feature type="compositionally biased region" description="Polar residues" evidence="1">
    <location>
        <begin position="14"/>
        <end position="24"/>
    </location>
</feature>
<protein>
    <submittedName>
        <fullName evidence="2">Uncharacterized protein</fullName>
    </submittedName>
</protein>
<accession>A0A6N7IPR8</accession>